<evidence type="ECO:0000313" key="2">
    <source>
        <dbReference type="Proteomes" id="UP000829447"/>
    </source>
</evidence>
<dbReference type="Proteomes" id="UP000829447">
    <property type="component" value="Linkage Group LG8"/>
</dbReference>
<sequence length="63" mass="7424">MAKPKRKTKYSFQEVLEECPRRESDKSGDEVSGVNVMNHIVTLWQRQCLYREEALLSTSNYLM</sequence>
<comment type="caution">
    <text evidence="1">The sequence shown here is derived from an EMBL/GenBank/DDBJ whole genome shotgun (WGS) entry which is preliminary data.</text>
</comment>
<dbReference type="EMBL" id="CM040461">
    <property type="protein sequence ID" value="MCI4380917.1"/>
    <property type="molecule type" value="Genomic_DNA"/>
</dbReference>
<keyword evidence="2" id="KW-1185">Reference proteome</keyword>
<proteinExistence type="predicted"/>
<name>A0ACC5WPI3_PANGG</name>
<gene>
    <name evidence="1" type="ORF">PGIGA_G00245540</name>
</gene>
<evidence type="ECO:0000313" key="1">
    <source>
        <dbReference type="EMBL" id="MCI4380917.1"/>
    </source>
</evidence>
<reference evidence="1 2" key="1">
    <citation type="journal article" date="2022" name="bioRxiv">
        <title>An ancient truncated duplication of the anti-Mullerian hormone receptor type 2 gene is a potential conserved master sex determinant in the Pangasiidae catfish family.</title>
        <authorList>
            <person name="Wen M."/>
            <person name="Pan Q."/>
            <person name="Jouanno E."/>
            <person name="Montfort J."/>
            <person name="Zahm M."/>
            <person name="Cabau C."/>
            <person name="Klopp C."/>
            <person name="Iampietro C."/>
            <person name="Roques C."/>
            <person name="Bouchez O."/>
            <person name="Castinel A."/>
            <person name="Donnadieu C."/>
            <person name="Parrinello H."/>
            <person name="Poncet C."/>
            <person name="Belmonte E."/>
            <person name="Gautier V."/>
            <person name="Avarre J.-C."/>
            <person name="Dugue R."/>
            <person name="Gustiano R."/>
            <person name="Ha T.T.T."/>
            <person name="Campet M."/>
            <person name="Sriphairoj K."/>
            <person name="Ribolli J."/>
            <person name="de Almeida F.L."/>
            <person name="Desvignes T."/>
            <person name="Postlethwait J.H."/>
            <person name="Bucao C.F."/>
            <person name="Robinson-Rechavi M."/>
            <person name="Bobe J."/>
            <person name="Herpin A."/>
            <person name="Guiguen Y."/>
        </authorList>
    </citation>
    <scope>NUCLEOTIDE SEQUENCE [LARGE SCALE GENOMIC DNA]</scope>
    <source>
        <strain evidence="1">YG-Dec2019</strain>
    </source>
</reference>
<protein>
    <submittedName>
        <fullName evidence="1">Uncharacterized protein</fullName>
    </submittedName>
</protein>
<organism evidence="1 2">
    <name type="scientific">Pangasianodon gigas</name>
    <name type="common">Mekong giant catfish</name>
    <name type="synonym">Pangasius gigas</name>
    <dbReference type="NCBI Taxonomy" id="30993"/>
    <lineage>
        <taxon>Eukaryota</taxon>
        <taxon>Metazoa</taxon>
        <taxon>Chordata</taxon>
        <taxon>Craniata</taxon>
        <taxon>Vertebrata</taxon>
        <taxon>Euteleostomi</taxon>
        <taxon>Actinopterygii</taxon>
        <taxon>Neopterygii</taxon>
        <taxon>Teleostei</taxon>
        <taxon>Ostariophysi</taxon>
        <taxon>Siluriformes</taxon>
        <taxon>Pangasiidae</taxon>
        <taxon>Pangasianodon</taxon>
    </lineage>
</organism>
<accession>A0ACC5WPI3</accession>